<reference evidence="1 2" key="1">
    <citation type="submission" date="2018-08" db="EMBL/GenBank/DDBJ databases">
        <title>Mucilaginibacter sp. MYSH2.</title>
        <authorList>
            <person name="Seo T."/>
        </authorList>
    </citation>
    <scope>NUCLEOTIDE SEQUENCE [LARGE SCALE GENOMIC DNA]</scope>
    <source>
        <strain evidence="1 2">MYSH2</strain>
    </source>
</reference>
<dbReference type="Proteomes" id="UP000264217">
    <property type="component" value="Unassembled WGS sequence"/>
</dbReference>
<dbReference type="OrthoDB" id="767112at2"/>
<evidence type="ECO:0000313" key="1">
    <source>
        <dbReference type="EMBL" id="RFZ94550.1"/>
    </source>
</evidence>
<gene>
    <name evidence="1" type="ORF">D0C36_03110</name>
</gene>
<comment type="caution">
    <text evidence="1">The sequence shown here is derived from an EMBL/GenBank/DDBJ whole genome shotgun (WGS) entry which is preliminary data.</text>
</comment>
<organism evidence="1 2">
    <name type="scientific">Mucilaginibacter conchicola</name>
    <dbReference type="NCBI Taxonomy" id="2303333"/>
    <lineage>
        <taxon>Bacteria</taxon>
        <taxon>Pseudomonadati</taxon>
        <taxon>Bacteroidota</taxon>
        <taxon>Sphingobacteriia</taxon>
        <taxon>Sphingobacteriales</taxon>
        <taxon>Sphingobacteriaceae</taxon>
        <taxon>Mucilaginibacter</taxon>
    </lineage>
</organism>
<evidence type="ECO:0008006" key="3">
    <source>
        <dbReference type="Google" id="ProtNLM"/>
    </source>
</evidence>
<dbReference type="PROSITE" id="PS51257">
    <property type="entry name" value="PROKAR_LIPOPROTEIN"/>
    <property type="match status" value="1"/>
</dbReference>
<keyword evidence="2" id="KW-1185">Reference proteome</keyword>
<sequence length="165" mass="17516">MKKNFISYIMMAVVTLFSFSCKKDLDIAGLEKNLPAISVSNLGLAQSGPFNATDVVNISFGATTTNTKPGKFKVEVLRSGSPATLVGTVNFDNWNGKDATNTHSITFNTVPTTYPNTTVYNGTLSLKLSAVGVTAASIYNIKVTAYTTDDNVSSALTQSSLIVTK</sequence>
<dbReference type="RefSeq" id="WP_117390112.1">
    <property type="nucleotide sequence ID" value="NZ_QWDC01000001.1"/>
</dbReference>
<dbReference type="EMBL" id="QWDC01000001">
    <property type="protein sequence ID" value="RFZ94550.1"/>
    <property type="molecule type" value="Genomic_DNA"/>
</dbReference>
<protein>
    <recommendedName>
        <fullName evidence="3">DUF4625 domain-containing protein</fullName>
    </recommendedName>
</protein>
<accession>A0A372NWR7</accession>
<evidence type="ECO:0000313" key="2">
    <source>
        <dbReference type="Proteomes" id="UP000264217"/>
    </source>
</evidence>
<name>A0A372NWR7_9SPHI</name>
<proteinExistence type="predicted"/>
<dbReference type="AlphaFoldDB" id="A0A372NWR7"/>